<dbReference type="OrthoDB" id="10033702at2759"/>
<protein>
    <submittedName>
        <fullName evidence="2">Uncharacterized protein</fullName>
    </submittedName>
</protein>
<gene>
    <name evidence="1" type="ORF">BJG266_LOCUS23790</name>
    <name evidence="2" type="ORF">QVE165_LOCUS31566</name>
</gene>
<evidence type="ECO:0000313" key="2">
    <source>
        <dbReference type="EMBL" id="CAF1306898.1"/>
    </source>
</evidence>
<keyword evidence="3" id="KW-1185">Reference proteome</keyword>
<evidence type="ECO:0000313" key="1">
    <source>
        <dbReference type="EMBL" id="CAF1145473.1"/>
    </source>
</evidence>
<accession>A0A815EHY1</accession>
<sequence>MKENLLESSEDLKNDATKLLTTKDNHDENNDQLLELRRSDFEYREIEPPENLGYINIYIRQSNRHSIRQQSKKIRFPVARYHRRRFPLHGPFLSFTPRIPIFADRLTKQTIIYSPTGGIYILPPLINFYGKMFSIAELIVSGYASLVSNGGEQSGPINMLSYFQPMPLYGRGIPRINPMTGGFTGGIQTSYKRFDTRKYSRTHANIDLTYETEDDDEKPRSYQRNYYKRRHPLKRPHSSAPASYSAVLYVWSGQDTSVTNAADFVAVIDFNEKSPTYGHILKTVSLISDPEKGIGQINNEAHHSGISSNKKYYITGGLLSFLSKQKEIFVWEIPQNPKDGPKFICGIDAPGACPDEFLPIGNSEFLVTMMCNESAGSPGNVAVIDADTCIARSLLRNASDIQDFNPHGFGRLDNGSIFTADYILPITLTNTDASTIVFRNTVRHIFPDGSLQDTFQVRFPTEPGSTTGLGHGIGFMELKTIPNDPLGRALACGTNTNIVYLFGAGIPEPMPVLDASQVNDYIKRPSAGLVSIFPDGSRMLMTFQMRFVMLVDIVDPLHPKFLHTFDFCTDESVRDMPILYPGTNQTTTFSKFCLNNSNVVGSHGIMFPNGENRFVVLNYFLKFGLAQFSGTRTVHAFKLNKDLTNFTYDHQFNPNFQFDTSSKKKYSTFHSLNAYPHHAQYLKL</sequence>
<dbReference type="AlphaFoldDB" id="A0A815EHY1"/>
<evidence type="ECO:0000313" key="3">
    <source>
        <dbReference type="Proteomes" id="UP000663832"/>
    </source>
</evidence>
<dbReference type="Proteomes" id="UP000663832">
    <property type="component" value="Unassembled WGS sequence"/>
</dbReference>
<name>A0A815EHY1_9BILA</name>
<dbReference type="EMBL" id="CAJNOM010000271">
    <property type="protein sequence ID" value="CAF1306898.1"/>
    <property type="molecule type" value="Genomic_DNA"/>
</dbReference>
<comment type="caution">
    <text evidence="2">The sequence shown here is derived from an EMBL/GenBank/DDBJ whole genome shotgun (WGS) entry which is preliminary data.</text>
</comment>
<dbReference type="EMBL" id="CAJNOI010000162">
    <property type="protein sequence ID" value="CAF1145473.1"/>
    <property type="molecule type" value="Genomic_DNA"/>
</dbReference>
<proteinExistence type="predicted"/>
<organism evidence="2 3">
    <name type="scientific">Adineta steineri</name>
    <dbReference type="NCBI Taxonomy" id="433720"/>
    <lineage>
        <taxon>Eukaryota</taxon>
        <taxon>Metazoa</taxon>
        <taxon>Spiralia</taxon>
        <taxon>Gnathifera</taxon>
        <taxon>Rotifera</taxon>
        <taxon>Eurotatoria</taxon>
        <taxon>Bdelloidea</taxon>
        <taxon>Adinetida</taxon>
        <taxon>Adinetidae</taxon>
        <taxon>Adineta</taxon>
    </lineage>
</organism>
<dbReference type="Proteomes" id="UP000663877">
    <property type="component" value="Unassembled WGS sequence"/>
</dbReference>
<reference evidence="2" key="1">
    <citation type="submission" date="2021-02" db="EMBL/GenBank/DDBJ databases">
        <authorList>
            <person name="Nowell W R."/>
        </authorList>
    </citation>
    <scope>NUCLEOTIDE SEQUENCE</scope>
</reference>